<dbReference type="PANTHER" id="PTHR12110">
    <property type="entry name" value="HYDROXYPYRUVATE ISOMERASE"/>
    <property type="match status" value="1"/>
</dbReference>
<sequence>MFTIDRRRFLAGSATLAAMASIPASAFARTETIEREAGVKLKLGLNAYSFNKQLREGSMSLTDVVHFCAKQAVDALDATGYYFPGYPNAPTDEYVYNLKRVAFVNGVAISGTGVHNDFAVADPAPRKKDVQLIKDWIVVASKLGAPVIRVFSGSARPTGATSEQALAWMVSDFQECAAFGKEHGVVVAVQQHNDFLKTAAETIQLIDAVGSDWFACILDIGSLRSGDPYAEIEKLVPYAVSWQIKKEVGRNGKSEPTDLTKIKAIIDRSGYRGYLPFEALDSGDAQAKIIAFLDKIRQTFAA</sequence>
<feature type="chain" id="PRO_5020469372" evidence="1">
    <location>
        <begin position="29"/>
        <end position="302"/>
    </location>
</feature>
<protein>
    <submittedName>
        <fullName evidence="3">Sugar phosphate isomerase/epimerase</fullName>
    </submittedName>
</protein>
<dbReference type="InterPro" id="IPR013022">
    <property type="entry name" value="Xyl_isomerase-like_TIM-brl"/>
</dbReference>
<evidence type="ECO:0000313" key="4">
    <source>
        <dbReference type="Proteomes" id="UP000292958"/>
    </source>
</evidence>
<dbReference type="Proteomes" id="UP000292958">
    <property type="component" value="Unassembled WGS sequence"/>
</dbReference>
<keyword evidence="4" id="KW-1185">Reference proteome</keyword>
<dbReference type="InterPro" id="IPR006311">
    <property type="entry name" value="TAT_signal"/>
</dbReference>
<keyword evidence="1" id="KW-0732">Signal</keyword>
<feature type="signal peptide" evidence="1">
    <location>
        <begin position="1"/>
        <end position="28"/>
    </location>
</feature>
<dbReference type="InterPro" id="IPR050312">
    <property type="entry name" value="IolE/XylAMocC-like"/>
</dbReference>
<dbReference type="InterPro" id="IPR036237">
    <property type="entry name" value="Xyl_isomerase-like_sf"/>
</dbReference>
<keyword evidence="3" id="KW-0413">Isomerase</keyword>
<evidence type="ECO:0000259" key="2">
    <source>
        <dbReference type="Pfam" id="PF01261"/>
    </source>
</evidence>
<dbReference type="PROSITE" id="PS51318">
    <property type="entry name" value="TAT"/>
    <property type="match status" value="1"/>
</dbReference>
<evidence type="ECO:0000313" key="3">
    <source>
        <dbReference type="EMBL" id="RZU29678.1"/>
    </source>
</evidence>
<dbReference type="PANTHER" id="PTHR12110:SF53">
    <property type="entry name" value="BLR5974 PROTEIN"/>
    <property type="match status" value="1"/>
</dbReference>
<dbReference type="RefSeq" id="WP_207231937.1">
    <property type="nucleotide sequence ID" value="NZ_SHKW01000007.1"/>
</dbReference>
<gene>
    <name evidence="3" type="ORF">BDD14_6281</name>
</gene>
<proteinExistence type="predicted"/>
<dbReference type="Gene3D" id="3.20.20.150">
    <property type="entry name" value="Divalent-metal-dependent TIM barrel enzymes"/>
    <property type="match status" value="1"/>
</dbReference>
<dbReference type="Pfam" id="PF01261">
    <property type="entry name" value="AP_endonuc_2"/>
    <property type="match status" value="1"/>
</dbReference>
<name>A0A4Q7XZS5_9BACT</name>
<dbReference type="SUPFAM" id="SSF51658">
    <property type="entry name" value="Xylose isomerase-like"/>
    <property type="match status" value="1"/>
</dbReference>
<dbReference type="AlphaFoldDB" id="A0A4Q7XZS5"/>
<reference evidence="3 4" key="1">
    <citation type="submission" date="2019-02" db="EMBL/GenBank/DDBJ databases">
        <title>Genomic Encyclopedia of Archaeal and Bacterial Type Strains, Phase II (KMG-II): from individual species to whole genera.</title>
        <authorList>
            <person name="Goeker M."/>
        </authorList>
    </citation>
    <scope>NUCLEOTIDE SEQUENCE [LARGE SCALE GENOMIC DNA]</scope>
    <source>
        <strain evidence="3 4">DSM 18101</strain>
    </source>
</reference>
<feature type="domain" description="Xylose isomerase-like TIM barrel" evidence="2">
    <location>
        <begin position="86"/>
        <end position="294"/>
    </location>
</feature>
<accession>A0A4Q7XZS5</accession>
<comment type="caution">
    <text evidence="3">The sequence shown here is derived from an EMBL/GenBank/DDBJ whole genome shotgun (WGS) entry which is preliminary data.</text>
</comment>
<evidence type="ECO:0000256" key="1">
    <source>
        <dbReference type="SAM" id="SignalP"/>
    </source>
</evidence>
<dbReference type="GO" id="GO:0016853">
    <property type="term" value="F:isomerase activity"/>
    <property type="evidence" value="ECO:0007669"/>
    <property type="project" value="UniProtKB-KW"/>
</dbReference>
<organism evidence="3 4">
    <name type="scientific">Edaphobacter modestus</name>
    <dbReference type="NCBI Taxonomy" id="388466"/>
    <lineage>
        <taxon>Bacteria</taxon>
        <taxon>Pseudomonadati</taxon>
        <taxon>Acidobacteriota</taxon>
        <taxon>Terriglobia</taxon>
        <taxon>Terriglobales</taxon>
        <taxon>Acidobacteriaceae</taxon>
        <taxon>Edaphobacter</taxon>
    </lineage>
</organism>
<dbReference type="EMBL" id="SHKW01000007">
    <property type="protein sequence ID" value="RZU29678.1"/>
    <property type="molecule type" value="Genomic_DNA"/>
</dbReference>